<evidence type="ECO:0000313" key="6">
    <source>
        <dbReference type="Proteomes" id="UP000178517"/>
    </source>
</evidence>
<evidence type="ECO:0000313" key="5">
    <source>
        <dbReference type="EMBL" id="OGY66049.1"/>
    </source>
</evidence>
<dbReference type="PANTHER" id="PTHR11929:SF194">
    <property type="entry name" value="ALPHA-(1,3)-FUCOSYLTRANSFERASE 10"/>
    <property type="match status" value="1"/>
</dbReference>
<accession>A0A1G1ZNP5</accession>
<evidence type="ECO:0000259" key="4">
    <source>
        <dbReference type="Pfam" id="PF00852"/>
    </source>
</evidence>
<dbReference type="Pfam" id="PF00852">
    <property type="entry name" value="Glyco_transf_10"/>
    <property type="match status" value="1"/>
</dbReference>
<dbReference type="PANTHER" id="PTHR11929">
    <property type="entry name" value="ALPHA- 1,3 -FUCOSYLTRANSFERASE"/>
    <property type="match status" value="1"/>
</dbReference>
<evidence type="ECO:0000256" key="2">
    <source>
        <dbReference type="ARBA" id="ARBA00022676"/>
    </source>
</evidence>
<dbReference type="InterPro" id="IPR038577">
    <property type="entry name" value="GT10-like_C_sf"/>
</dbReference>
<sequence length="367" mass="43182">MVSFVGEVMKLDLKNKKVVVVDGNSPLSHDNLCFDPAVVREKWYRYSGALLYEQCIKRGMQLLTPDLYFKYKPSKAICMRDSSNGPNHTKQLRKFGVRLAVLVALEQPLYTPWFYWHLKKESEYFDHTFTYGSLKGWVSSRSRFNLFVAYNIFPNKPLVQVPFENKKYLTLINSNHRIHYAKRMYTKLMNYIEPMPTLENSEQYIARLRAIQYFSSDPRFDLYGTWWDKPVRYTRGIYDEAIKEAYRGVVDDKIETLRNYKFALCFENCILGGLITEKITDALIAGCVPVYWGAPDVTDFIPSGCFIDFREFNYDFSKLEHYLNSMNEATYNHYIENIEAFIVSNATYVLSANKYMNDLIEIFESYF</sequence>
<keyword evidence="2" id="KW-0328">Glycosyltransferase</keyword>
<dbReference type="Proteomes" id="UP000178517">
    <property type="component" value="Unassembled WGS sequence"/>
</dbReference>
<dbReference type="GO" id="GO:0046920">
    <property type="term" value="F:alpha-(1-&gt;3)-fucosyltransferase activity"/>
    <property type="evidence" value="ECO:0007669"/>
    <property type="project" value="TreeGrafter"/>
</dbReference>
<dbReference type="GO" id="GO:0016020">
    <property type="term" value="C:membrane"/>
    <property type="evidence" value="ECO:0007669"/>
    <property type="project" value="InterPro"/>
</dbReference>
<dbReference type="AlphaFoldDB" id="A0A1G1ZNP5"/>
<reference evidence="5 6" key="1">
    <citation type="journal article" date="2016" name="Nat. Commun.">
        <title>Thousands of microbial genomes shed light on interconnected biogeochemical processes in an aquifer system.</title>
        <authorList>
            <person name="Anantharaman K."/>
            <person name="Brown C.T."/>
            <person name="Hug L.A."/>
            <person name="Sharon I."/>
            <person name="Castelle C.J."/>
            <person name="Probst A.J."/>
            <person name="Thomas B.C."/>
            <person name="Singh A."/>
            <person name="Wilkins M.J."/>
            <person name="Karaoz U."/>
            <person name="Brodie E.L."/>
            <person name="Williams K.H."/>
            <person name="Hubbard S.S."/>
            <person name="Banfield J.F."/>
        </authorList>
    </citation>
    <scope>NUCLEOTIDE SEQUENCE [LARGE SCALE GENOMIC DNA]</scope>
</reference>
<organism evidence="5 6">
    <name type="scientific">Candidatus Harrisonbacteria bacterium RIFCSPLOWO2_01_FULL_40_28</name>
    <dbReference type="NCBI Taxonomy" id="1798406"/>
    <lineage>
        <taxon>Bacteria</taxon>
        <taxon>Candidatus Harrisoniibacteriota</taxon>
    </lineage>
</organism>
<dbReference type="STRING" id="1798406.A3A04_00585"/>
<gene>
    <name evidence="5" type="ORF">A3A04_00585</name>
</gene>
<comment type="caution">
    <text evidence="5">The sequence shown here is derived from an EMBL/GenBank/DDBJ whole genome shotgun (WGS) entry which is preliminary data.</text>
</comment>
<proteinExistence type="inferred from homology"/>
<evidence type="ECO:0000256" key="1">
    <source>
        <dbReference type="ARBA" id="ARBA00008919"/>
    </source>
</evidence>
<feature type="domain" description="Fucosyltransferase C-terminal" evidence="4">
    <location>
        <begin position="248"/>
        <end position="343"/>
    </location>
</feature>
<evidence type="ECO:0000256" key="3">
    <source>
        <dbReference type="ARBA" id="ARBA00022679"/>
    </source>
</evidence>
<dbReference type="EMBL" id="MHJI01000010">
    <property type="protein sequence ID" value="OGY66049.1"/>
    <property type="molecule type" value="Genomic_DNA"/>
</dbReference>
<protein>
    <recommendedName>
        <fullName evidence="4">Fucosyltransferase C-terminal domain-containing protein</fullName>
    </recommendedName>
</protein>
<dbReference type="InterPro" id="IPR001503">
    <property type="entry name" value="Glyco_trans_10"/>
</dbReference>
<dbReference type="InterPro" id="IPR055270">
    <property type="entry name" value="Glyco_tran_10_C"/>
</dbReference>
<comment type="similarity">
    <text evidence="1">Belongs to the glycosyltransferase 10 family.</text>
</comment>
<dbReference type="Gene3D" id="3.40.50.11660">
    <property type="entry name" value="Glycosyl transferase family 10, C-terminal domain"/>
    <property type="match status" value="1"/>
</dbReference>
<name>A0A1G1ZNP5_9BACT</name>
<dbReference type="SUPFAM" id="SSF53756">
    <property type="entry name" value="UDP-Glycosyltransferase/glycogen phosphorylase"/>
    <property type="match status" value="1"/>
</dbReference>
<keyword evidence="3" id="KW-0808">Transferase</keyword>